<keyword evidence="2" id="KW-1185">Reference proteome</keyword>
<proteinExistence type="predicted"/>
<comment type="caution">
    <text evidence="1">The sequence shown here is derived from an EMBL/GenBank/DDBJ whole genome shotgun (WGS) entry which is preliminary data.</text>
</comment>
<accession>A0A8J7ZCJ4</accession>
<gene>
    <name evidence="1" type="ORF">GS601_19555</name>
</gene>
<evidence type="ECO:0000313" key="1">
    <source>
        <dbReference type="EMBL" id="NDJ19455.1"/>
    </source>
</evidence>
<dbReference type="AlphaFoldDB" id="A0A8J7ZCJ4"/>
<organism evidence="1 2">
    <name type="scientific">Myxacorys almedinensis A</name>
    <dbReference type="NCBI Taxonomy" id="2690445"/>
    <lineage>
        <taxon>Bacteria</taxon>
        <taxon>Bacillati</taxon>
        <taxon>Cyanobacteriota</taxon>
        <taxon>Cyanophyceae</taxon>
        <taxon>Leptolyngbyales</taxon>
        <taxon>Leptolyngbyaceae</taxon>
        <taxon>Myxacorys</taxon>
        <taxon>Myxacorys almedinensis</taxon>
    </lineage>
</organism>
<dbReference type="RefSeq" id="WP_162424983.1">
    <property type="nucleotide sequence ID" value="NZ_WVIE01000031.1"/>
</dbReference>
<protein>
    <submittedName>
        <fullName evidence="1">Uncharacterized protein</fullName>
    </submittedName>
</protein>
<evidence type="ECO:0000313" key="2">
    <source>
        <dbReference type="Proteomes" id="UP000646053"/>
    </source>
</evidence>
<reference evidence="1" key="1">
    <citation type="submission" date="2019-12" db="EMBL/GenBank/DDBJ databases">
        <title>High-Quality draft genome sequences of three cyanobacteria isolated from the limestone walls of the Old Cathedral of Coimbra.</title>
        <authorList>
            <person name="Tiago I."/>
            <person name="Soares F."/>
            <person name="Portugal A."/>
        </authorList>
    </citation>
    <scope>NUCLEOTIDE SEQUENCE</scope>
    <source>
        <strain evidence="1">A</strain>
    </source>
</reference>
<sequence>MDRRALSSYTFISECPTAIASLQKAGQIVARSRHPNRHCSVSVEC</sequence>
<dbReference type="Proteomes" id="UP000646053">
    <property type="component" value="Unassembled WGS sequence"/>
</dbReference>
<name>A0A8J7ZCJ4_9CYAN</name>
<dbReference type="EMBL" id="WVIE01000031">
    <property type="protein sequence ID" value="NDJ19455.1"/>
    <property type="molecule type" value="Genomic_DNA"/>
</dbReference>